<evidence type="ECO:0000313" key="2">
    <source>
        <dbReference type="EMBL" id="KAJ8866374.1"/>
    </source>
</evidence>
<protein>
    <submittedName>
        <fullName evidence="2">Uncharacterized protein</fullName>
    </submittedName>
</protein>
<keyword evidence="3" id="KW-1185">Reference proteome</keyword>
<sequence>MRSMADTAAKGRGVSRRRSSLNGGLRAAMGGMGCSRRDPVVTFARISKGLRERGGDLVLPHARISLVFELATVLIMRLGARFAWRLRLTAGDYLGGGSTASWLSPGAAVYERLACSPPIKALHVGIVPDDAVGQRVFSWISRFPALSFRRCPILTSITLSGSQDLGC</sequence>
<evidence type="ECO:0000313" key="3">
    <source>
        <dbReference type="Proteomes" id="UP001159363"/>
    </source>
</evidence>
<gene>
    <name evidence="2" type="ORF">PR048_032217</name>
</gene>
<feature type="region of interest" description="Disordered" evidence="1">
    <location>
        <begin position="1"/>
        <end position="20"/>
    </location>
</feature>
<accession>A0ABQ9G1L9</accession>
<dbReference type="Proteomes" id="UP001159363">
    <property type="component" value="Chromosome 15"/>
</dbReference>
<reference evidence="2 3" key="1">
    <citation type="submission" date="2023-02" db="EMBL/GenBank/DDBJ databases">
        <title>LHISI_Scaffold_Assembly.</title>
        <authorList>
            <person name="Stuart O.P."/>
            <person name="Cleave R."/>
            <person name="Magrath M.J.L."/>
            <person name="Mikheyev A.S."/>
        </authorList>
    </citation>
    <scope>NUCLEOTIDE SEQUENCE [LARGE SCALE GENOMIC DNA]</scope>
    <source>
        <strain evidence="2">Daus_M_001</strain>
        <tissue evidence="2">Leg muscle</tissue>
    </source>
</reference>
<name>A0ABQ9G1L9_9NEOP</name>
<proteinExistence type="predicted"/>
<organism evidence="2 3">
    <name type="scientific">Dryococelus australis</name>
    <dbReference type="NCBI Taxonomy" id="614101"/>
    <lineage>
        <taxon>Eukaryota</taxon>
        <taxon>Metazoa</taxon>
        <taxon>Ecdysozoa</taxon>
        <taxon>Arthropoda</taxon>
        <taxon>Hexapoda</taxon>
        <taxon>Insecta</taxon>
        <taxon>Pterygota</taxon>
        <taxon>Neoptera</taxon>
        <taxon>Polyneoptera</taxon>
        <taxon>Phasmatodea</taxon>
        <taxon>Verophasmatodea</taxon>
        <taxon>Anareolatae</taxon>
        <taxon>Phasmatidae</taxon>
        <taxon>Eurycanthinae</taxon>
        <taxon>Dryococelus</taxon>
    </lineage>
</organism>
<dbReference type="EMBL" id="JARBHB010000016">
    <property type="protein sequence ID" value="KAJ8866374.1"/>
    <property type="molecule type" value="Genomic_DNA"/>
</dbReference>
<evidence type="ECO:0000256" key="1">
    <source>
        <dbReference type="SAM" id="MobiDB-lite"/>
    </source>
</evidence>
<comment type="caution">
    <text evidence="2">The sequence shown here is derived from an EMBL/GenBank/DDBJ whole genome shotgun (WGS) entry which is preliminary data.</text>
</comment>